<dbReference type="Proteomes" id="UP001597519">
    <property type="component" value="Unassembled WGS sequence"/>
</dbReference>
<protein>
    <submittedName>
        <fullName evidence="4">TetR/AcrR family transcriptional regulator</fullName>
    </submittedName>
</protein>
<organism evidence="4 5">
    <name type="scientific">Corticicoccus populi</name>
    <dbReference type="NCBI Taxonomy" id="1812821"/>
    <lineage>
        <taxon>Bacteria</taxon>
        <taxon>Bacillati</taxon>
        <taxon>Bacillota</taxon>
        <taxon>Bacilli</taxon>
        <taxon>Bacillales</taxon>
        <taxon>Staphylococcaceae</taxon>
        <taxon>Corticicoccus</taxon>
    </lineage>
</organism>
<evidence type="ECO:0000256" key="2">
    <source>
        <dbReference type="PROSITE-ProRule" id="PRU00335"/>
    </source>
</evidence>
<dbReference type="PANTHER" id="PTHR30328">
    <property type="entry name" value="TRANSCRIPTIONAL REPRESSOR"/>
    <property type="match status" value="1"/>
</dbReference>
<gene>
    <name evidence="4" type="ORF">ACFSX4_11620</name>
</gene>
<name>A0ABW5WXQ8_9STAP</name>
<dbReference type="EMBL" id="JBHUOQ010000004">
    <property type="protein sequence ID" value="MFD2831112.1"/>
    <property type="molecule type" value="Genomic_DNA"/>
</dbReference>
<dbReference type="RefSeq" id="WP_377775027.1">
    <property type="nucleotide sequence ID" value="NZ_JBHUOQ010000004.1"/>
</dbReference>
<dbReference type="PRINTS" id="PR00455">
    <property type="entry name" value="HTHTETR"/>
</dbReference>
<dbReference type="InterPro" id="IPR009057">
    <property type="entry name" value="Homeodomain-like_sf"/>
</dbReference>
<accession>A0ABW5WXQ8</accession>
<reference evidence="5" key="1">
    <citation type="journal article" date="2019" name="Int. J. Syst. Evol. Microbiol.">
        <title>The Global Catalogue of Microorganisms (GCM) 10K type strain sequencing project: providing services to taxonomists for standard genome sequencing and annotation.</title>
        <authorList>
            <consortium name="The Broad Institute Genomics Platform"/>
            <consortium name="The Broad Institute Genome Sequencing Center for Infectious Disease"/>
            <person name="Wu L."/>
            <person name="Ma J."/>
        </authorList>
    </citation>
    <scope>NUCLEOTIDE SEQUENCE [LARGE SCALE GENOMIC DNA]</scope>
    <source>
        <strain evidence="5">KCTC 33575</strain>
    </source>
</reference>
<dbReference type="SUPFAM" id="SSF46689">
    <property type="entry name" value="Homeodomain-like"/>
    <property type="match status" value="1"/>
</dbReference>
<dbReference type="InterPro" id="IPR041490">
    <property type="entry name" value="KstR2_TetR_C"/>
</dbReference>
<proteinExistence type="predicted"/>
<evidence type="ECO:0000313" key="4">
    <source>
        <dbReference type="EMBL" id="MFD2831112.1"/>
    </source>
</evidence>
<evidence type="ECO:0000259" key="3">
    <source>
        <dbReference type="PROSITE" id="PS50977"/>
    </source>
</evidence>
<evidence type="ECO:0000313" key="5">
    <source>
        <dbReference type="Proteomes" id="UP001597519"/>
    </source>
</evidence>
<feature type="DNA-binding region" description="H-T-H motif" evidence="2">
    <location>
        <begin position="29"/>
        <end position="48"/>
    </location>
</feature>
<dbReference type="Pfam" id="PF17932">
    <property type="entry name" value="TetR_C_24"/>
    <property type="match status" value="1"/>
</dbReference>
<dbReference type="InterPro" id="IPR036271">
    <property type="entry name" value="Tet_transcr_reg_TetR-rel_C_sf"/>
</dbReference>
<evidence type="ECO:0000256" key="1">
    <source>
        <dbReference type="ARBA" id="ARBA00023125"/>
    </source>
</evidence>
<feature type="domain" description="HTH tetR-type" evidence="3">
    <location>
        <begin position="6"/>
        <end position="66"/>
    </location>
</feature>
<dbReference type="InterPro" id="IPR050109">
    <property type="entry name" value="HTH-type_TetR-like_transc_reg"/>
</dbReference>
<keyword evidence="1 2" id="KW-0238">DNA-binding</keyword>
<dbReference type="PROSITE" id="PS50977">
    <property type="entry name" value="HTH_TETR_2"/>
    <property type="match status" value="1"/>
</dbReference>
<keyword evidence="5" id="KW-1185">Reference proteome</keyword>
<dbReference type="InterPro" id="IPR001647">
    <property type="entry name" value="HTH_TetR"/>
</dbReference>
<comment type="caution">
    <text evidence="4">The sequence shown here is derived from an EMBL/GenBank/DDBJ whole genome shotgun (WGS) entry which is preliminary data.</text>
</comment>
<sequence length="198" mass="22988">MSFIQKQRREQMIKASIETLAVIGYQKLTFKNIAERINVNPSLVSYHFKSKEALLYELLIYILEHKTHYIEEGIKNYHTAPERLKAFIEVSLNYHETHRDENTALIEIIFNMRTDDGKALYMQVDDEPDAIHDLFKGIIKAGIREGVFNENIDVEALNTIVNGSIDERMLLNTGDKDNQAFTEVLLLMVNQYIEPGRR</sequence>
<dbReference type="SUPFAM" id="SSF48498">
    <property type="entry name" value="Tetracyclin repressor-like, C-terminal domain"/>
    <property type="match status" value="1"/>
</dbReference>
<dbReference type="Pfam" id="PF00440">
    <property type="entry name" value="TetR_N"/>
    <property type="match status" value="1"/>
</dbReference>
<dbReference type="Gene3D" id="1.10.357.10">
    <property type="entry name" value="Tetracycline Repressor, domain 2"/>
    <property type="match status" value="1"/>
</dbReference>
<dbReference type="PANTHER" id="PTHR30328:SF54">
    <property type="entry name" value="HTH-TYPE TRANSCRIPTIONAL REPRESSOR SCO4008"/>
    <property type="match status" value="1"/>
</dbReference>